<feature type="transmembrane region" description="Helical" evidence="9">
    <location>
        <begin position="181"/>
        <end position="202"/>
    </location>
</feature>
<feature type="transmembrane region" description="Helical" evidence="9">
    <location>
        <begin position="308"/>
        <end position="329"/>
    </location>
</feature>
<name>A0A8A0RIK8_9FIRM</name>
<dbReference type="InterPro" id="IPR001463">
    <property type="entry name" value="Na/Ala_symport"/>
</dbReference>
<keyword evidence="11" id="KW-1185">Reference proteome</keyword>
<feature type="transmembrane region" description="Helical" evidence="9">
    <location>
        <begin position="74"/>
        <end position="94"/>
    </location>
</feature>
<dbReference type="EMBL" id="CP059066">
    <property type="protein sequence ID" value="QSQ07732.1"/>
    <property type="molecule type" value="Genomic_DNA"/>
</dbReference>
<keyword evidence="5 9" id="KW-0812">Transmembrane</keyword>
<reference evidence="10" key="1">
    <citation type="submission" date="2020-07" db="EMBL/GenBank/DDBJ databases">
        <title>Koleobacter methoxysyntrophicus gen. nov., sp. nov., a novel anaerobic bacterium isolated from deep subsurface oil field and proposal of Koleobacterales ord. nov. in the phylum Firmicutes.</title>
        <authorList>
            <person name="Sakamoto S."/>
            <person name="Tamaki H."/>
        </authorList>
    </citation>
    <scope>NUCLEOTIDE SEQUENCE</scope>
    <source>
        <strain evidence="10">NRmbB1</strain>
    </source>
</reference>
<evidence type="ECO:0000256" key="8">
    <source>
        <dbReference type="ARBA" id="ARBA00023136"/>
    </source>
</evidence>
<evidence type="ECO:0000256" key="9">
    <source>
        <dbReference type="RuleBase" id="RU363064"/>
    </source>
</evidence>
<gene>
    <name evidence="10" type="primary">alsT_1</name>
    <name evidence="10" type="ORF">H0A61_00048</name>
</gene>
<dbReference type="PRINTS" id="PR00175">
    <property type="entry name" value="NAALASMPORT"/>
</dbReference>
<feature type="transmembrane region" description="Helical" evidence="9">
    <location>
        <begin position="393"/>
        <end position="413"/>
    </location>
</feature>
<protein>
    <submittedName>
        <fullName evidence="10">Amino-acid carrier protein AlsT</fullName>
    </submittedName>
</protein>
<dbReference type="NCBIfam" id="TIGR00835">
    <property type="entry name" value="agcS"/>
    <property type="match status" value="1"/>
</dbReference>
<feature type="transmembrane region" description="Helical" evidence="9">
    <location>
        <begin position="349"/>
        <end position="373"/>
    </location>
</feature>
<dbReference type="RefSeq" id="WP_206707990.1">
    <property type="nucleotide sequence ID" value="NZ_CP059066.1"/>
</dbReference>
<comment type="similarity">
    <text evidence="2 9">Belongs to the alanine or glycine:cation symporter (AGCS) (TC 2.A.25) family.</text>
</comment>
<evidence type="ECO:0000256" key="1">
    <source>
        <dbReference type="ARBA" id="ARBA00004651"/>
    </source>
</evidence>
<dbReference type="Proteomes" id="UP000662904">
    <property type="component" value="Chromosome"/>
</dbReference>
<evidence type="ECO:0000313" key="11">
    <source>
        <dbReference type="Proteomes" id="UP000662904"/>
    </source>
</evidence>
<dbReference type="PROSITE" id="PS00873">
    <property type="entry name" value="NA_ALANINE_SYMP"/>
    <property type="match status" value="1"/>
</dbReference>
<accession>A0A8A0RIK8</accession>
<feature type="transmembrane region" description="Helical" evidence="9">
    <location>
        <begin position="100"/>
        <end position="121"/>
    </location>
</feature>
<keyword evidence="7 9" id="KW-1133">Transmembrane helix</keyword>
<keyword evidence="8 9" id="KW-0472">Membrane</keyword>
<feature type="transmembrane region" description="Helical" evidence="9">
    <location>
        <begin position="214"/>
        <end position="234"/>
    </location>
</feature>
<keyword evidence="3 9" id="KW-0813">Transport</keyword>
<evidence type="ECO:0000256" key="4">
    <source>
        <dbReference type="ARBA" id="ARBA00022475"/>
    </source>
</evidence>
<evidence type="ECO:0000313" key="10">
    <source>
        <dbReference type="EMBL" id="QSQ07732.1"/>
    </source>
</evidence>
<sequence length="447" mass="47286">MEAIKAFNDWLNGIVWGPPMLVLIVGTGVYLTLRVNFLQVQRFGYIIKNTILKMFEKTELEEGEITPFQALSTALAATIGTGNIAGVATAIAAGGPGAVFWMWVSAFFGMVTKFSEIVLAVQYREKKPDGTWAGGPMYYITKGLNMKWLAVLFAFFGGIAAFGIGNMVQANSVADALNTTFGVPKIASGIILAILAGLVIVGGIKRIAQVTEKLVPIMAVFYVLGALIIIIMRIQFLPAAFASIFAHAFTPAAAAGGFLGAAVKHAIRYGVARGVFSNEAGLGSAPIAHATARTDHPVRQAMWGVFEVFADTIVICSLTALTILVTGAWHSGLSGASLTTLAFNEGLPGPGGIIVAIGIMLFAFSTLISWAFYGERCVEYLLGTAAGKAYRVIFLPFIVIGAVGGMTLIWDIADTLNGLMAIPNLIGLLALSSVVVRLTKEFFTTKA</sequence>
<evidence type="ECO:0000256" key="6">
    <source>
        <dbReference type="ARBA" id="ARBA00022847"/>
    </source>
</evidence>
<dbReference type="KEGG" id="kme:H0A61_00048"/>
<evidence type="ECO:0000256" key="3">
    <source>
        <dbReference type="ARBA" id="ARBA00022448"/>
    </source>
</evidence>
<feature type="transmembrane region" description="Helical" evidence="9">
    <location>
        <begin position="14"/>
        <end position="33"/>
    </location>
</feature>
<proteinExistence type="inferred from homology"/>
<dbReference type="GO" id="GO:0005283">
    <property type="term" value="F:amino acid:sodium symporter activity"/>
    <property type="evidence" value="ECO:0007669"/>
    <property type="project" value="InterPro"/>
</dbReference>
<evidence type="ECO:0000256" key="7">
    <source>
        <dbReference type="ARBA" id="ARBA00022989"/>
    </source>
</evidence>
<dbReference type="Gene3D" id="1.20.1740.10">
    <property type="entry name" value="Amino acid/polyamine transporter I"/>
    <property type="match status" value="1"/>
</dbReference>
<keyword evidence="6 9" id="KW-0769">Symport</keyword>
<dbReference type="AlphaFoldDB" id="A0A8A0RIK8"/>
<feature type="transmembrane region" description="Helical" evidence="9">
    <location>
        <begin position="148"/>
        <end position="169"/>
    </location>
</feature>
<evidence type="ECO:0000256" key="5">
    <source>
        <dbReference type="ARBA" id="ARBA00022692"/>
    </source>
</evidence>
<evidence type="ECO:0000256" key="2">
    <source>
        <dbReference type="ARBA" id="ARBA00009261"/>
    </source>
</evidence>
<dbReference type="GO" id="GO:0005886">
    <property type="term" value="C:plasma membrane"/>
    <property type="evidence" value="ECO:0007669"/>
    <property type="project" value="UniProtKB-SubCell"/>
</dbReference>
<organism evidence="10 11">
    <name type="scientific">Koleobacter methoxysyntrophicus</name>
    <dbReference type="NCBI Taxonomy" id="2751313"/>
    <lineage>
        <taxon>Bacteria</taxon>
        <taxon>Bacillati</taxon>
        <taxon>Bacillota</taxon>
        <taxon>Clostridia</taxon>
        <taxon>Koleobacterales</taxon>
        <taxon>Koleobacteraceae</taxon>
        <taxon>Koleobacter</taxon>
    </lineage>
</organism>
<comment type="subcellular location">
    <subcellularLocation>
        <location evidence="1 9">Cell membrane</location>
        <topology evidence="1 9">Multi-pass membrane protein</topology>
    </subcellularLocation>
</comment>
<dbReference type="Pfam" id="PF01235">
    <property type="entry name" value="Na_Ala_symp"/>
    <property type="match status" value="1"/>
</dbReference>
<dbReference type="FunFam" id="1.20.1740.10:FF:000004">
    <property type="entry name" value="Sodium:alanine symporter family protein"/>
    <property type="match status" value="1"/>
</dbReference>
<keyword evidence="4 9" id="KW-1003">Cell membrane</keyword>
<dbReference type="PANTHER" id="PTHR30330">
    <property type="entry name" value="AGSS FAMILY TRANSPORTER, SODIUM-ALANINE"/>
    <property type="match status" value="1"/>
</dbReference>
<feature type="transmembrane region" description="Helical" evidence="9">
    <location>
        <begin position="240"/>
        <end position="263"/>
    </location>
</feature>
<dbReference type="PANTHER" id="PTHR30330:SF3">
    <property type="entry name" value="TRANSCRIPTIONAL REGULATOR, LRP FAMILY"/>
    <property type="match status" value="1"/>
</dbReference>
<feature type="transmembrane region" description="Helical" evidence="9">
    <location>
        <begin position="419"/>
        <end position="438"/>
    </location>
</feature>